<protein>
    <submittedName>
        <fullName evidence="2">Uncharacterized protein</fullName>
    </submittedName>
</protein>
<sequence length="104" mass="11063">MDDDDNSDSEWLPYDDSSTSTVSFSGVEESFDEEQEESIPLEMTMAEDLEMIMAEEMIIAEERGLVPCTSSGREKDKNTGSGRGAKGGKTAASGGRGKGTGNKG</sequence>
<dbReference type="AlphaFoldDB" id="A0AAV6I740"/>
<feature type="region of interest" description="Disordered" evidence="1">
    <location>
        <begin position="1"/>
        <end position="42"/>
    </location>
</feature>
<feature type="region of interest" description="Disordered" evidence="1">
    <location>
        <begin position="63"/>
        <end position="104"/>
    </location>
</feature>
<name>A0AAV6I740_9ERIC</name>
<evidence type="ECO:0000256" key="1">
    <source>
        <dbReference type="SAM" id="MobiDB-lite"/>
    </source>
</evidence>
<reference evidence="2" key="1">
    <citation type="submission" date="2020-08" db="EMBL/GenBank/DDBJ databases">
        <title>Plant Genome Project.</title>
        <authorList>
            <person name="Zhang R.-G."/>
        </authorList>
    </citation>
    <scope>NUCLEOTIDE SEQUENCE</scope>
    <source>
        <strain evidence="2">WSP0</strain>
        <tissue evidence="2">Leaf</tissue>
    </source>
</reference>
<dbReference type="EMBL" id="JACTNZ010000012">
    <property type="protein sequence ID" value="KAG5522559.1"/>
    <property type="molecule type" value="Genomic_DNA"/>
</dbReference>
<keyword evidence="3" id="KW-1185">Reference proteome</keyword>
<proteinExistence type="predicted"/>
<feature type="compositionally biased region" description="Acidic residues" evidence="1">
    <location>
        <begin position="29"/>
        <end position="42"/>
    </location>
</feature>
<evidence type="ECO:0000313" key="2">
    <source>
        <dbReference type="EMBL" id="KAG5522559.1"/>
    </source>
</evidence>
<dbReference type="Proteomes" id="UP000823749">
    <property type="component" value="Chromosome 12"/>
</dbReference>
<gene>
    <name evidence="2" type="ORF">RHGRI_034646</name>
</gene>
<accession>A0AAV6I740</accession>
<comment type="caution">
    <text evidence="2">The sequence shown here is derived from an EMBL/GenBank/DDBJ whole genome shotgun (WGS) entry which is preliminary data.</text>
</comment>
<organism evidence="2 3">
    <name type="scientific">Rhododendron griersonianum</name>
    <dbReference type="NCBI Taxonomy" id="479676"/>
    <lineage>
        <taxon>Eukaryota</taxon>
        <taxon>Viridiplantae</taxon>
        <taxon>Streptophyta</taxon>
        <taxon>Embryophyta</taxon>
        <taxon>Tracheophyta</taxon>
        <taxon>Spermatophyta</taxon>
        <taxon>Magnoliopsida</taxon>
        <taxon>eudicotyledons</taxon>
        <taxon>Gunneridae</taxon>
        <taxon>Pentapetalae</taxon>
        <taxon>asterids</taxon>
        <taxon>Ericales</taxon>
        <taxon>Ericaceae</taxon>
        <taxon>Ericoideae</taxon>
        <taxon>Rhodoreae</taxon>
        <taxon>Rhododendron</taxon>
    </lineage>
</organism>
<evidence type="ECO:0000313" key="3">
    <source>
        <dbReference type="Proteomes" id="UP000823749"/>
    </source>
</evidence>
<feature type="compositionally biased region" description="Gly residues" evidence="1">
    <location>
        <begin position="94"/>
        <end position="104"/>
    </location>
</feature>